<proteinExistence type="predicted"/>
<evidence type="ECO:0000313" key="2">
    <source>
        <dbReference type="EMBL" id="AGH17507.1"/>
    </source>
</evidence>
<name>A0ABN4B2R7_LIBAS</name>
<evidence type="ECO:0000313" key="1">
    <source>
        <dbReference type="EMBL" id="AGH17467.1"/>
    </source>
</evidence>
<evidence type="ECO:0000313" key="3">
    <source>
        <dbReference type="Proteomes" id="UP000011820"/>
    </source>
</evidence>
<sequence length="107" mass="11892">MSVHFIEEAVKAKDIPQLLTFLSLITQGLQEALITQDVKAVEAVDPDLKKRVTVLAISYMKRCGDKGKSQFLSEILVPALGTHKTFVDCTDEDFRLVEAKLLEQSDA</sequence>
<dbReference type="EMBL" id="CP004005">
    <property type="protein sequence ID" value="AGH17467.1"/>
    <property type="molecule type" value="Genomic_DNA"/>
</dbReference>
<organism evidence="1 3">
    <name type="scientific">Candidatus Liberibacter asiaticus str. gxpsy</name>
    <dbReference type="NCBI Taxonomy" id="1174529"/>
    <lineage>
        <taxon>Bacteria</taxon>
        <taxon>Pseudomonadati</taxon>
        <taxon>Pseudomonadota</taxon>
        <taxon>Alphaproteobacteria</taxon>
        <taxon>Hyphomicrobiales</taxon>
        <taxon>Rhizobiaceae</taxon>
        <taxon>Liberibacter</taxon>
    </lineage>
</organism>
<dbReference type="GeneID" id="93077439"/>
<accession>A0ABN4B2R7</accession>
<dbReference type="RefSeq" id="WP_012778343.1">
    <property type="nucleotide sequence ID" value="NC_020549.1"/>
</dbReference>
<reference evidence="1 3" key="1">
    <citation type="journal article" date="2013" name="Genome Announc.">
        <title>Complete Genome Sequence of a Chinese Strain of 'Candidatus Liberibacter asiaticus'.</title>
        <authorList>
            <person name="Lin H."/>
            <person name="Han C.S."/>
            <person name="Liu B."/>
            <person name="Lou B."/>
            <person name="Bai X."/>
            <person name="Deng C."/>
            <person name="Civerolo E.L."/>
            <person name="Gupta G."/>
        </authorList>
    </citation>
    <scope>NUCLEOTIDE SEQUENCE [LARGE SCALE GENOMIC DNA]</scope>
    <source>
        <strain evidence="1">Gxpsy</strain>
        <strain evidence="3">gxpsy</strain>
    </source>
</reference>
<protein>
    <submittedName>
        <fullName evidence="1">Uncharacterized protein</fullName>
    </submittedName>
</protein>
<keyword evidence="3" id="KW-1185">Reference proteome</keyword>
<gene>
    <name evidence="1" type="ORF">WSI_05550</name>
    <name evidence="2" type="ORF">WSI_05750</name>
</gene>
<dbReference type="EMBL" id="CP004005">
    <property type="protein sequence ID" value="AGH17507.1"/>
    <property type="molecule type" value="Genomic_DNA"/>
</dbReference>
<dbReference type="Proteomes" id="UP000011820">
    <property type="component" value="Chromosome"/>
</dbReference>